<dbReference type="OrthoDB" id="630434at2"/>
<keyword evidence="4" id="KW-0472">Membrane</keyword>
<dbReference type="InterPro" id="IPR033985">
    <property type="entry name" value="SusD-like_N"/>
</dbReference>
<keyword evidence="3" id="KW-0732">Signal</keyword>
<evidence type="ECO:0000313" key="8">
    <source>
        <dbReference type="EMBL" id="TKK70970.1"/>
    </source>
</evidence>
<evidence type="ECO:0000313" key="9">
    <source>
        <dbReference type="Proteomes" id="UP000305848"/>
    </source>
</evidence>
<dbReference type="Pfam" id="PF07980">
    <property type="entry name" value="SusD_RagB"/>
    <property type="match status" value="1"/>
</dbReference>
<evidence type="ECO:0000259" key="7">
    <source>
        <dbReference type="Pfam" id="PF14322"/>
    </source>
</evidence>
<sequence>MLNQQYRIPFFLLLLSFTVFLNACKKDFINDVAPTNSATADQVYASPDAVRVYFNGIYRSMRSQWQSIDASAGGSTDTWGYNSINLARDAKGMDIVMPYNSWYYFDYQNDNREPTYRRTRFTWYFFYELINQVNTLINGVQNSTTITEEQKAPLFAEGRALRAFLYFELIREFQFAYLKDPSAPGVPVYTEPASGENLEGKPRGTVKDVYNQINDDIQFAVQNLTTDRALKSQVNLNVAWGMAARIYLEQGKWAEAENAAINAREGLSLDASGYPDNYNGLTSDEVIWGFPQTIENGGQSLYYGTPSSFFEQTGNGYDAFWMSRELVENFSATDIRNTFYVYDPDPTAADYLATNKFGISSGQPVELISGKTVDLKTIDFNESLNMIRVGEMYLIEAEAKAKQGKDADADNILFELQSNRDPKAVQSHKTGQALIDEILLERRKELYGELGIDWLDAKRLQLPIDRTKSNHPTPNDYFIPANDPAFNLKIPQSEIQANEALSAADQNP</sequence>
<dbReference type="RefSeq" id="WP_137260569.1">
    <property type="nucleotide sequence ID" value="NZ_SZQL01000002.1"/>
</dbReference>
<comment type="caution">
    <text evidence="8">The sequence shown here is derived from an EMBL/GenBank/DDBJ whole genome shotgun (WGS) entry which is preliminary data.</text>
</comment>
<comment type="similarity">
    <text evidence="2">Belongs to the SusD family.</text>
</comment>
<evidence type="ECO:0000256" key="5">
    <source>
        <dbReference type="ARBA" id="ARBA00023237"/>
    </source>
</evidence>
<comment type="subcellular location">
    <subcellularLocation>
        <location evidence="1">Cell outer membrane</location>
    </subcellularLocation>
</comment>
<dbReference type="AlphaFoldDB" id="A0A4U3L7D5"/>
<keyword evidence="5" id="KW-0998">Cell outer membrane</keyword>
<gene>
    <name evidence="8" type="ORF">FC093_04620</name>
</gene>
<evidence type="ECO:0000256" key="4">
    <source>
        <dbReference type="ARBA" id="ARBA00023136"/>
    </source>
</evidence>
<dbReference type="EMBL" id="SZQL01000002">
    <property type="protein sequence ID" value="TKK70970.1"/>
    <property type="molecule type" value="Genomic_DNA"/>
</dbReference>
<evidence type="ECO:0000256" key="2">
    <source>
        <dbReference type="ARBA" id="ARBA00006275"/>
    </source>
</evidence>
<organism evidence="8 9">
    <name type="scientific">Ilyomonas limi</name>
    <dbReference type="NCBI Taxonomy" id="2575867"/>
    <lineage>
        <taxon>Bacteria</taxon>
        <taxon>Pseudomonadati</taxon>
        <taxon>Bacteroidota</taxon>
        <taxon>Chitinophagia</taxon>
        <taxon>Chitinophagales</taxon>
        <taxon>Chitinophagaceae</taxon>
        <taxon>Ilyomonas</taxon>
    </lineage>
</organism>
<name>A0A4U3L7D5_9BACT</name>
<protein>
    <submittedName>
        <fullName evidence="8">RagB/SusD family nutrient uptake outer membrane protein</fullName>
    </submittedName>
</protein>
<feature type="domain" description="RagB/SusD" evidence="6">
    <location>
        <begin position="384"/>
        <end position="508"/>
    </location>
</feature>
<evidence type="ECO:0000256" key="3">
    <source>
        <dbReference type="ARBA" id="ARBA00022729"/>
    </source>
</evidence>
<dbReference type="Gene3D" id="1.25.40.390">
    <property type="match status" value="1"/>
</dbReference>
<dbReference type="InterPro" id="IPR012944">
    <property type="entry name" value="SusD_RagB_dom"/>
</dbReference>
<dbReference type="Proteomes" id="UP000305848">
    <property type="component" value="Unassembled WGS sequence"/>
</dbReference>
<evidence type="ECO:0000256" key="1">
    <source>
        <dbReference type="ARBA" id="ARBA00004442"/>
    </source>
</evidence>
<dbReference type="InterPro" id="IPR011990">
    <property type="entry name" value="TPR-like_helical_dom_sf"/>
</dbReference>
<reference evidence="8 9" key="1">
    <citation type="submission" date="2019-05" db="EMBL/GenBank/DDBJ databases">
        <title>Panacibacter sp. strain 17mud1-8 Genome sequencing and assembly.</title>
        <authorList>
            <person name="Chhetri G."/>
        </authorList>
    </citation>
    <scope>NUCLEOTIDE SEQUENCE [LARGE SCALE GENOMIC DNA]</scope>
    <source>
        <strain evidence="8 9">17mud1-8</strain>
    </source>
</reference>
<feature type="domain" description="SusD-like N-terminal" evidence="7">
    <location>
        <begin position="100"/>
        <end position="248"/>
    </location>
</feature>
<proteinExistence type="inferred from homology"/>
<accession>A0A4U3L7D5</accession>
<dbReference type="SUPFAM" id="SSF48452">
    <property type="entry name" value="TPR-like"/>
    <property type="match status" value="1"/>
</dbReference>
<dbReference type="GO" id="GO:0009279">
    <property type="term" value="C:cell outer membrane"/>
    <property type="evidence" value="ECO:0007669"/>
    <property type="project" value="UniProtKB-SubCell"/>
</dbReference>
<evidence type="ECO:0000259" key="6">
    <source>
        <dbReference type="Pfam" id="PF07980"/>
    </source>
</evidence>
<keyword evidence="9" id="KW-1185">Reference proteome</keyword>
<dbReference type="Pfam" id="PF14322">
    <property type="entry name" value="SusD-like_3"/>
    <property type="match status" value="1"/>
</dbReference>